<evidence type="ECO:0000256" key="3">
    <source>
        <dbReference type="ARBA" id="ARBA00022448"/>
    </source>
</evidence>
<evidence type="ECO:0000256" key="4">
    <source>
        <dbReference type="ARBA" id="ARBA00022452"/>
    </source>
</evidence>
<dbReference type="Pfam" id="PF21305">
    <property type="entry name" value="type_II_gspD_N0"/>
    <property type="match status" value="1"/>
</dbReference>
<evidence type="ECO:0000256" key="11">
    <source>
        <dbReference type="SAM" id="MobiDB-lite"/>
    </source>
</evidence>
<feature type="region of interest" description="Disordered" evidence="11">
    <location>
        <begin position="659"/>
        <end position="681"/>
    </location>
</feature>
<evidence type="ECO:0000259" key="14">
    <source>
        <dbReference type="Pfam" id="PF21305"/>
    </source>
</evidence>
<evidence type="ECO:0000259" key="12">
    <source>
        <dbReference type="Pfam" id="PF00263"/>
    </source>
</evidence>
<dbReference type="GO" id="GO:0015628">
    <property type="term" value="P:protein secretion by the type II secretion system"/>
    <property type="evidence" value="ECO:0007669"/>
    <property type="project" value="InterPro"/>
</dbReference>
<dbReference type="PANTHER" id="PTHR30332">
    <property type="entry name" value="PROBABLE GENERAL SECRETION PATHWAY PROTEIN D"/>
    <property type="match status" value="1"/>
</dbReference>
<dbReference type="AlphaFoldDB" id="M5PVQ5"/>
<keyword evidence="3 10" id="KW-0813">Transport</keyword>
<evidence type="ECO:0000259" key="13">
    <source>
        <dbReference type="Pfam" id="PF03958"/>
    </source>
</evidence>
<dbReference type="InterPro" id="IPR001775">
    <property type="entry name" value="GspD/PilQ"/>
</dbReference>
<dbReference type="InterPro" id="IPR049371">
    <property type="entry name" value="GspD-like_N0"/>
</dbReference>
<dbReference type="Pfam" id="PF00263">
    <property type="entry name" value="Secretin"/>
    <property type="match status" value="1"/>
</dbReference>
<dbReference type="Pfam" id="PF03958">
    <property type="entry name" value="Secretin_N"/>
    <property type="match status" value="3"/>
</dbReference>
<evidence type="ECO:0000256" key="9">
    <source>
        <dbReference type="ARBA" id="ARBA00023237"/>
    </source>
</evidence>
<dbReference type="PANTHER" id="PTHR30332:SF24">
    <property type="entry name" value="SECRETIN GSPD-RELATED"/>
    <property type="match status" value="1"/>
</dbReference>
<comment type="subcellular location">
    <subcellularLocation>
        <location evidence="1 10">Cell outer membrane</location>
    </subcellularLocation>
</comment>
<dbReference type="Proteomes" id="UP000011922">
    <property type="component" value="Unassembled WGS sequence"/>
</dbReference>
<feature type="domain" description="Type II/III secretion system secretin-like" evidence="12">
    <location>
        <begin position="459"/>
        <end position="620"/>
    </location>
</feature>
<reference evidence="15 16" key="1">
    <citation type="journal article" date="2013" name="Genome Announc.">
        <title>Draft Genome Sequence for Desulfovibrio africanus Strain PCS.</title>
        <authorList>
            <person name="Brown S.D."/>
            <person name="Utturkar S.M."/>
            <person name="Arkin A.P."/>
            <person name="Deutschbauer A.M."/>
            <person name="Elias D.A."/>
            <person name="Hazen T.C."/>
            <person name="Chakraborty R."/>
        </authorList>
    </citation>
    <scope>NUCLEOTIDE SEQUENCE [LARGE SCALE GENOMIC DNA]</scope>
    <source>
        <strain evidence="15 16">PCS</strain>
    </source>
</reference>
<feature type="compositionally biased region" description="Basic and acidic residues" evidence="11">
    <location>
        <begin position="660"/>
        <end position="681"/>
    </location>
</feature>
<protein>
    <submittedName>
        <fullName evidence="15">Type II secretion system protein D (GspD)</fullName>
    </submittedName>
</protein>
<gene>
    <name evidence="15" type="ORF">PCS_00979</name>
</gene>
<dbReference type="InterPro" id="IPR013356">
    <property type="entry name" value="T2SS_GspD"/>
</dbReference>
<evidence type="ECO:0000256" key="7">
    <source>
        <dbReference type="ARBA" id="ARBA00022927"/>
    </source>
</evidence>
<keyword evidence="8" id="KW-0472">Membrane</keyword>
<keyword evidence="5" id="KW-0812">Transmembrane</keyword>
<dbReference type="InterPro" id="IPR050810">
    <property type="entry name" value="Bact_Secretion_Sys_Channel"/>
</dbReference>
<evidence type="ECO:0000256" key="10">
    <source>
        <dbReference type="RuleBase" id="RU004004"/>
    </source>
</evidence>
<evidence type="ECO:0000256" key="8">
    <source>
        <dbReference type="ARBA" id="ARBA00023136"/>
    </source>
</evidence>
<accession>M5PVQ5</accession>
<dbReference type="InterPro" id="IPR038591">
    <property type="entry name" value="NolW-like_sf"/>
</dbReference>
<feature type="domain" description="NolW-like" evidence="13">
    <location>
        <begin position="211"/>
        <end position="282"/>
    </location>
</feature>
<feature type="domain" description="NolW-like" evidence="13">
    <location>
        <begin position="147"/>
        <end position="206"/>
    </location>
</feature>
<feature type="domain" description="GspD-like N0" evidence="14">
    <location>
        <begin position="50"/>
        <end position="119"/>
    </location>
</feature>
<comment type="similarity">
    <text evidence="2">Belongs to the bacterial secretin family. GSP D subfamily.</text>
</comment>
<dbReference type="Gene3D" id="3.30.1370.120">
    <property type="match status" value="3"/>
</dbReference>
<dbReference type="OrthoDB" id="9775455at2"/>
<sequence length="681" mass="73695">MHTSTLRLGEAAQRLVLAALLAGLILAILPDSVQAQARTQAAQGQQNISMDFNGVDIQIFVKFISELTGRNFVMDDKVRGRVTVVSPRRISVDEAYKVFESVLAVYGFMAVPAGQVTKILPIRESPTTGLETFTIPRLDRYGDSFVTQLIQLDHVRVEDVLKMLAPMVSRSGLITAYAPSSMLIVTDSESNLRRLLTIVRAIDVRGTEGTVAVIPLEYASAEKTASSLAKFWESGVREQGKTAQTSLSIVPDERMNALIAYGEARDIERLRSIVIQIDRPSPKGQGNVRVYKLEHADATELADVLNGLVGKTTGAAAAGGQAPKESGVVQPVVSSGVTILPDKATNSLIITAGADDFTQIEELLRSLDTPRKQVLVEALIMEVSSSENLEFGSKLQGVVDVGIGGREGVAGGFSNPAGLSESVLNPGTVFGIGAAAIPVTINGVTYTNLNALIAAGKINGEFNIISTPQVMTLDNQEASITVAENRPFQTSQTSTLNDLNNIVTQYTYRDVGTILKLTPQINEGGMIKLKIFQEFSEVDQASTSDATLPVTRKRTTETTVVIREGQTVVLSGLIGKSATSNSSRVPLLGDIPLLGWLFRYDVREERKTNLLIFITPRVVDSPEKAQNLYIAKIKEFERIQFDGDDRVLPVLMPLVSPGPRLDRVEDPAENRAETRVPAEVR</sequence>
<keyword evidence="9" id="KW-0998">Cell outer membrane</keyword>
<evidence type="ECO:0000313" key="16">
    <source>
        <dbReference type="Proteomes" id="UP000011922"/>
    </source>
</evidence>
<comment type="caution">
    <text evidence="15">The sequence shown here is derived from an EMBL/GenBank/DDBJ whole genome shotgun (WGS) entry which is preliminary data.</text>
</comment>
<feature type="domain" description="NolW-like" evidence="13">
    <location>
        <begin position="288"/>
        <end position="373"/>
    </location>
</feature>
<dbReference type="PRINTS" id="PR00811">
    <property type="entry name" value="BCTERIALGSPD"/>
</dbReference>
<keyword evidence="4" id="KW-1134">Transmembrane beta strand</keyword>
<keyword evidence="6" id="KW-0732">Signal</keyword>
<dbReference type="GO" id="GO:0015627">
    <property type="term" value="C:type II protein secretion system complex"/>
    <property type="evidence" value="ECO:0007669"/>
    <property type="project" value="InterPro"/>
</dbReference>
<dbReference type="EMBL" id="AOSV01000007">
    <property type="protein sequence ID" value="EMG38154.1"/>
    <property type="molecule type" value="Genomic_DNA"/>
</dbReference>
<dbReference type="InterPro" id="IPR005644">
    <property type="entry name" value="NolW-like"/>
</dbReference>
<name>M5PVQ5_DESAF</name>
<dbReference type="NCBIfam" id="TIGR02517">
    <property type="entry name" value="type_II_gspD"/>
    <property type="match status" value="1"/>
</dbReference>
<evidence type="ECO:0000256" key="2">
    <source>
        <dbReference type="ARBA" id="ARBA00006980"/>
    </source>
</evidence>
<evidence type="ECO:0000256" key="1">
    <source>
        <dbReference type="ARBA" id="ARBA00004442"/>
    </source>
</evidence>
<evidence type="ECO:0000256" key="5">
    <source>
        <dbReference type="ARBA" id="ARBA00022692"/>
    </source>
</evidence>
<proteinExistence type="inferred from homology"/>
<dbReference type="PATRIC" id="fig|1262666.3.peg.991"/>
<organism evidence="15 16">
    <name type="scientific">Desulfocurvibacter africanus PCS</name>
    <dbReference type="NCBI Taxonomy" id="1262666"/>
    <lineage>
        <taxon>Bacteria</taxon>
        <taxon>Pseudomonadati</taxon>
        <taxon>Thermodesulfobacteriota</taxon>
        <taxon>Desulfovibrionia</taxon>
        <taxon>Desulfovibrionales</taxon>
        <taxon>Desulfovibrionaceae</taxon>
        <taxon>Desulfocurvibacter</taxon>
    </lineage>
</organism>
<dbReference type="InterPro" id="IPR004846">
    <property type="entry name" value="T2SS/T3SS_dom"/>
</dbReference>
<keyword evidence="7" id="KW-0653">Protein transport</keyword>
<evidence type="ECO:0000313" key="15">
    <source>
        <dbReference type="EMBL" id="EMG38154.1"/>
    </source>
</evidence>
<evidence type="ECO:0000256" key="6">
    <source>
        <dbReference type="ARBA" id="ARBA00022729"/>
    </source>
</evidence>
<dbReference type="GO" id="GO:0009279">
    <property type="term" value="C:cell outer membrane"/>
    <property type="evidence" value="ECO:0007669"/>
    <property type="project" value="UniProtKB-SubCell"/>
</dbReference>